<dbReference type="Proteomes" id="UP001234989">
    <property type="component" value="Chromosome 11"/>
</dbReference>
<dbReference type="AlphaFoldDB" id="A0AAF0V3F3"/>
<feature type="non-terminal residue" evidence="1">
    <location>
        <position position="76"/>
    </location>
</feature>
<gene>
    <name evidence="1" type="ORF">MTR67_049436</name>
</gene>
<reference evidence="1" key="1">
    <citation type="submission" date="2023-08" db="EMBL/GenBank/DDBJ databases">
        <title>A de novo genome assembly of Solanum verrucosum Schlechtendal, a Mexican diploid species geographically isolated from the other diploid A-genome species in potato relatives.</title>
        <authorList>
            <person name="Hosaka K."/>
        </authorList>
    </citation>
    <scope>NUCLEOTIDE SEQUENCE</scope>
    <source>
        <tissue evidence="1">Young leaves</tissue>
    </source>
</reference>
<dbReference type="EMBL" id="CP133622">
    <property type="protein sequence ID" value="WMV56051.1"/>
    <property type="molecule type" value="Genomic_DNA"/>
</dbReference>
<evidence type="ECO:0000313" key="2">
    <source>
        <dbReference type="Proteomes" id="UP001234989"/>
    </source>
</evidence>
<accession>A0AAF0V3F3</accession>
<proteinExistence type="predicted"/>
<protein>
    <submittedName>
        <fullName evidence="1">Uncharacterized protein</fullName>
    </submittedName>
</protein>
<evidence type="ECO:0000313" key="1">
    <source>
        <dbReference type="EMBL" id="WMV56051.1"/>
    </source>
</evidence>
<sequence>MDMLSINSFDTVHASNPIVFDNLLVDGALSQSHLPITAEVTVGVDSEVAEVAPVDVMQDEIFVQGELFDSVLAEEQ</sequence>
<organism evidence="1 2">
    <name type="scientific">Solanum verrucosum</name>
    <dbReference type="NCBI Taxonomy" id="315347"/>
    <lineage>
        <taxon>Eukaryota</taxon>
        <taxon>Viridiplantae</taxon>
        <taxon>Streptophyta</taxon>
        <taxon>Embryophyta</taxon>
        <taxon>Tracheophyta</taxon>
        <taxon>Spermatophyta</taxon>
        <taxon>Magnoliopsida</taxon>
        <taxon>eudicotyledons</taxon>
        <taxon>Gunneridae</taxon>
        <taxon>Pentapetalae</taxon>
        <taxon>asterids</taxon>
        <taxon>lamiids</taxon>
        <taxon>Solanales</taxon>
        <taxon>Solanaceae</taxon>
        <taxon>Solanoideae</taxon>
        <taxon>Solaneae</taxon>
        <taxon>Solanum</taxon>
    </lineage>
</organism>
<name>A0AAF0V3F3_SOLVR</name>
<keyword evidence="2" id="KW-1185">Reference proteome</keyword>